<feature type="compositionally biased region" description="Acidic residues" evidence="1">
    <location>
        <begin position="89"/>
        <end position="101"/>
    </location>
</feature>
<feature type="compositionally biased region" description="Low complexity" evidence="1">
    <location>
        <begin position="199"/>
        <end position="215"/>
    </location>
</feature>
<accession>A0A6J6QPR7</accession>
<evidence type="ECO:0000313" key="2">
    <source>
        <dbReference type="EMBL" id="CAB4712662.1"/>
    </source>
</evidence>
<feature type="compositionally biased region" description="Polar residues" evidence="1">
    <location>
        <begin position="75"/>
        <end position="85"/>
    </location>
</feature>
<sequence length="351" mass="37157">MSDIDDQTNLDASQGLFSTVASDNVELVGQASSRASEGLWTVAPKADSAAQADAGSQEESGSQTHSGGAEDWSTADPSLQDSSDFWTEVSDDQDSGFDDFSDSQTSAEPDSRQAQDSLGSVFSADPVDHFDDAIDEAEVIDNGAWLPPVVPEQSNPLFSSGPERTSQPPYATPVASAEGSQDDLWEPRQSDRPDWETFAAPSQASAAQPTAAQPQSERRASGGVTDFESAVLRLRPEDAEAAHVALSVCGALLPAGEGVVALLTGQMLGRPAAVLVTEYRVVIANDRRWTPVIDVFAINADLTVRGRQDRDIAALSFSDRNRVSMVDGITEVAMAIELANLIRGAGEQSGW</sequence>
<evidence type="ECO:0000256" key="1">
    <source>
        <dbReference type="SAM" id="MobiDB-lite"/>
    </source>
</evidence>
<dbReference type="AlphaFoldDB" id="A0A6J6QPR7"/>
<reference evidence="2" key="1">
    <citation type="submission" date="2020-05" db="EMBL/GenBank/DDBJ databases">
        <authorList>
            <person name="Chiriac C."/>
            <person name="Salcher M."/>
            <person name="Ghai R."/>
            <person name="Kavagutti S V."/>
        </authorList>
    </citation>
    <scope>NUCLEOTIDE SEQUENCE</scope>
</reference>
<feature type="compositionally biased region" description="Polar residues" evidence="1">
    <location>
        <begin position="152"/>
        <end position="169"/>
    </location>
</feature>
<organism evidence="2">
    <name type="scientific">freshwater metagenome</name>
    <dbReference type="NCBI Taxonomy" id="449393"/>
    <lineage>
        <taxon>unclassified sequences</taxon>
        <taxon>metagenomes</taxon>
        <taxon>ecological metagenomes</taxon>
    </lineage>
</organism>
<feature type="compositionally biased region" description="Low complexity" evidence="1">
    <location>
        <begin position="46"/>
        <end position="59"/>
    </location>
</feature>
<feature type="region of interest" description="Disordered" evidence="1">
    <location>
        <begin position="145"/>
        <end position="223"/>
    </location>
</feature>
<dbReference type="EMBL" id="CAEZXS010000228">
    <property type="protein sequence ID" value="CAB4712662.1"/>
    <property type="molecule type" value="Genomic_DNA"/>
</dbReference>
<name>A0A6J6QPR7_9ZZZZ</name>
<proteinExistence type="predicted"/>
<feature type="region of interest" description="Disordered" evidence="1">
    <location>
        <begin position="34"/>
        <end position="129"/>
    </location>
</feature>
<feature type="compositionally biased region" description="Basic and acidic residues" evidence="1">
    <location>
        <begin position="185"/>
        <end position="195"/>
    </location>
</feature>
<gene>
    <name evidence="2" type="ORF">UFOPK2582_01505</name>
</gene>
<protein>
    <submittedName>
        <fullName evidence="2">Unannotated protein</fullName>
    </submittedName>
</protein>
<feature type="compositionally biased region" description="Polar residues" evidence="1">
    <location>
        <begin position="105"/>
        <end position="120"/>
    </location>
</feature>